<gene>
    <name evidence="3" type="ORF">LCGC14_2053350</name>
</gene>
<accession>A0A0F9H1R6</accession>
<protein>
    <recommendedName>
        <fullName evidence="4">Prepilin-type N-terminal cleavage/methylation domain-containing protein</fullName>
    </recommendedName>
</protein>
<keyword evidence="2" id="KW-0472">Membrane</keyword>
<evidence type="ECO:0008006" key="4">
    <source>
        <dbReference type="Google" id="ProtNLM"/>
    </source>
</evidence>
<evidence type="ECO:0000256" key="1">
    <source>
        <dbReference type="SAM" id="MobiDB-lite"/>
    </source>
</evidence>
<proteinExistence type="predicted"/>
<keyword evidence="2" id="KW-0812">Transmembrane</keyword>
<name>A0A0F9H1R6_9ZZZZ</name>
<sequence length="161" mass="17679">MKNAKRKILNTRLWKWAGGVTLIELVTTMVIAVIPLSAVTVLVIGGQHSWGKTFLSANRRIKLDAENSCTIFGRIGRMSDSENTALIESSGRSERRAKTVSVLSAYGTGIEFRYWERSQQSTPSPGQGGRIVNTGRINRTGRKSKGVINLLSSTNTQTELI</sequence>
<dbReference type="AlphaFoldDB" id="A0A0F9H1R6"/>
<organism evidence="3">
    <name type="scientific">marine sediment metagenome</name>
    <dbReference type="NCBI Taxonomy" id="412755"/>
    <lineage>
        <taxon>unclassified sequences</taxon>
        <taxon>metagenomes</taxon>
        <taxon>ecological metagenomes</taxon>
    </lineage>
</organism>
<evidence type="ECO:0000256" key="2">
    <source>
        <dbReference type="SAM" id="Phobius"/>
    </source>
</evidence>
<feature type="region of interest" description="Disordered" evidence="1">
    <location>
        <begin position="118"/>
        <end position="138"/>
    </location>
</feature>
<keyword evidence="2" id="KW-1133">Transmembrane helix</keyword>
<reference evidence="3" key="1">
    <citation type="journal article" date="2015" name="Nature">
        <title>Complex archaea that bridge the gap between prokaryotes and eukaryotes.</title>
        <authorList>
            <person name="Spang A."/>
            <person name="Saw J.H."/>
            <person name="Jorgensen S.L."/>
            <person name="Zaremba-Niedzwiedzka K."/>
            <person name="Martijn J."/>
            <person name="Lind A.E."/>
            <person name="van Eijk R."/>
            <person name="Schleper C."/>
            <person name="Guy L."/>
            <person name="Ettema T.J."/>
        </authorList>
    </citation>
    <scope>NUCLEOTIDE SEQUENCE</scope>
</reference>
<dbReference type="EMBL" id="LAZR01024307">
    <property type="protein sequence ID" value="KKL75590.1"/>
    <property type="molecule type" value="Genomic_DNA"/>
</dbReference>
<comment type="caution">
    <text evidence="3">The sequence shown here is derived from an EMBL/GenBank/DDBJ whole genome shotgun (WGS) entry which is preliminary data.</text>
</comment>
<feature type="transmembrane region" description="Helical" evidence="2">
    <location>
        <begin position="21"/>
        <end position="44"/>
    </location>
</feature>
<feature type="non-terminal residue" evidence="3">
    <location>
        <position position="161"/>
    </location>
</feature>
<evidence type="ECO:0000313" key="3">
    <source>
        <dbReference type="EMBL" id="KKL75590.1"/>
    </source>
</evidence>